<evidence type="ECO:0000259" key="11">
    <source>
        <dbReference type="PROSITE" id="PS50850"/>
    </source>
</evidence>
<dbReference type="Proteomes" id="UP001201262">
    <property type="component" value="Unassembled WGS sequence"/>
</dbReference>
<dbReference type="PROSITE" id="PS50850">
    <property type="entry name" value="MFS"/>
    <property type="match status" value="1"/>
</dbReference>
<sequence length="532" mass="59595">MEKEASTNHLEAKTAQVEFLEEARAAAERERSMTLMAAIYRYPKAVGWSILLSTAIVMEGYDLVLLPNFFAHPRFQQRYGTLQSDGTYAISAPWRSGLTNGANVGEIIGLQLSGIVQDRFGYRKTILGALTLIIGYIFIVFFAINLPMLLAGEILCGVCWGVFQTLTTAYASEVCPVALRAYLTTYVNLCWVFGQFIASGVLRGVLTLDSEWAYRIPFAIQWFWPVPLIIGCFFAPESPWWSVRRGKFEKAKHDLRRLTSSLETDADLNQTIAMMRYTNDLELDTVAGCSYWDCFKGVNLRRTELVCITWLIQNVCGTTLGNYSTNFYESAGLPASDSFDLTMIQYALGAVGTICSWFVMIYLGRRTIYLYGLVILGALLFVIGFSSLAPDHPSRDWGIGSMLIVFTFVYDLSVGPVCYSLVAELSSTRLRAKTIVLARNVYNVGGIIVNILSNYQLTTTAWNWGAKTGFFWGVSCVLCVIWVFFRLPEPKGRTFAELDILFEKGVSARKFKETTVDITETSDRESGQKETI</sequence>
<comment type="similarity">
    <text evidence="2 8">Belongs to the major facilitator superfamily. Sugar transporter (TC 2.A.1.1) family.</text>
</comment>
<dbReference type="InterPro" id="IPR005828">
    <property type="entry name" value="MFS_sugar_transport-like"/>
</dbReference>
<protein>
    <submittedName>
        <fullName evidence="12">MFS maltose permease</fullName>
    </submittedName>
</protein>
<proteinExistence type="inferred from homology"/>
<feature type="transmembrane region" description="Helical" evidence="10">
    <location>
        <begin position="434"/>
        <end position="452"/>
    </location>
</feature>
<dbReference type="PROSITE" id="PS00217">
    <property type="entry name" value="SUGAR_TRANSPORT_2"/>
    <property type="match status" value="1"/>
</dbReference>
<keyword evidence="3 8" id="KW-0813">Transport</keyword>
<feature type="transmembrane region" description="Helical" evidence="10">
    <location>
        <begin position="305"/>
        <end position="323"/>
    </location>
</feature>
<evidence type="ECO:0000256" key="4">
    <source>
        <dbReference type="ARBA" id="ARBA00022692"/>
    </source>
</evidence>
<feature type="transmembrane region" description="Helical" evidence="10">
    <location>
        <begin position="370"/>
        <end position="389"/>
    </location>
</feature>
<feature type="transmembrane region" description="Helical" evidence="10">
    <location>
        <begin position="150"/>
        <end position="171"/>
    </location>
</feature>
<dbReference type="GO" id="GO:0000023">
    <property type="term" value="P:maltose metabolic process"/>
    <property type="evidence" value="ECO:0007669"/>
    <property type="project" value="UniProtKB-KW"/>
</dbReference>
<dbReference type="InterPro" id="IPR020846">
    <property type="entry name" value="MFS_dom"/>
</dbReference>
<evidence type="ECO:0000256" key="10">
    <source>
        <dbReference type="SAM" id="Phobius"/>
    </source>
</evidence>
<feature type="domain" description="Major facilitator superfamily (MFS) profile" evidence="11">
    <location>
        <begin position="48"/>
        <end position="491"/>
    </location>
</feature>
<evidence type="ECO:0000256" key="2">
    <source>
        <dbReference type="ARBA" id="ARBA00010992"/>
    </source>
</evidence>
<accession>A0AAD4Q103</accession>
<comment type="caution">
    <text evidence="12">The sequence shown here is derived from an EMBL/GenBank/DDBJ whole genome shotgun (WGS) entry which is preliminary data.</text>
</comment>
<feature type="coiled-coil region" evidence="9">
    <location>
        <begin position="3"/>
        <end position="30"/>
    </location>
</feature>
<feature type="transmembrane region" description="Helical" evidence="10">
    <location>
        <begin position="183"/>
        <end position="202"/>
    </location>
</feature>
<dbReference type="SUPFAM" id="SSF103473">
    <property type="entry name" value="MFS general substrate transporter"/>
    <property type="match status" value="1"/>
</dbReference>
<dbReference type="GeneID" id="70252102"/>
<dbReference type="PANTHER" id="PTHR48022:SF5">
    <property type="entry name" value="ALPHA-GLUCOSIDES PERMEASE MPH2-RELATED"/>
    <property type="match status" value="1"/>
</dbReference>
<evidence type="ECO:0000256" key="5">
    <source>
        <dbReference type="ARBA" id="ARBA00022989"/>
    </source>
</evidence>
<dbReference type="InterPro" id="IPR050360">
    <property type="entry name" value="MFS_Sugar_Transporters"/>
</dbReference>
<gene>
    <name evidence="12" type="ORF">BGW36DRAFT_450812</name>
</gene>
<dbReference type="PANTHER" id="PTHR48022">
    <property type="entry name" value="PLASTIDIC GLUCOSE TRANSPORTER 4"/>
    <property type="match status" value="1"/>
</dbReference>
<feature type="transmembrane region" description="Helical" evidence="10">
    <location>
        <begin position="464"/>
        <end position="485"/>
    </location>
</feature>
<feature type="transmembrane region" description="Helical" evidence="10">
    <location>
        <begin position="401"/>
        <end position="422"/>
    </location>
</feature>
<dbReference type="NCBIfam" id="TIGR00879">
    <property type="entry name" value="SP"/>
    <property type="match status" value="1"/>
</dbReference>
<keyword evidence="4 10" id="KW-0812">Transmembrane</keyword>
<dbReference type="InterPro" id="IPR005829">
    <property type="entry name" value="Sugar_transporter_CS"/>
</dbReference>
<dbReference type="GO" id="GO:0016020">
    <property type="term" value="C:membrane"/>
    <property type="evidence" value="ECO:0007669"/>
    <property type="project" value="UniProtKB-SubCell"/>
</dbReference>
<dbReference type="InterPro" id="IPR003663">
    <property type="entry name" value="Sugar/inositol_transpt"/>
</dbReference>
<dbReference type="Gene3D" id="1.20.1250.20">
    <property type="entry name" value="MFS general substrate transporter like domains"/>
    <property type="match status" value="1"/>
</dbReference>
<dbReference type="FunFam" id="1.20.1250.20:FF:000149">
    <property type="entry name" value="MFS transporter, SP family, general alpha glucoside:H+ symporter"/>
    <property type="match status" value="1"/>
</dbReference>
<evidence type="ECO:0000256" key="8">
    <source>
        <dbReference type="RuleBase" id="RU003346"/>
    </source>
</evidence>
<dbReference type="Pfam" id="PF00083">
    <property type="entry name" value="Sugar_tr"/>
    <property type="match status" value="1"/>
</dbReference>
<evidence type="ECO:0000256" key="3">
    <source>
        <dbReference type="ARBA" id="ARBA00022448"/>
    </source>
</evidence>
<evidence type="ECO:0000256" key="7">
    <source>
        <dbReference type="ARBA" id="ARBA00026248"/>
    </source>
</evidence>
<organism evidence="12 13">
    <name type="scientific">Talaromyces proteolyticus</name>
    <dbReference type="NCBI Taxonomy" id="1131652"/>
    <lineage>
        <taxon>Eukaryota</taxon>
        <taxon>Fungi</taxon>
        <taxon>Dikarya</taxon>
        <taxon>Ascomycota</taxon>
        <taxon>Pezizomycotina</taxon>
        <taxon>Eurotiomycetes</taxon>
        <taxon>Eurotiomycetidae</taxon>
        <taxon>Eurotiales</taxon>
        <taxon>Trichocomaceae</taxon>
        <taxon>Talaromyces</taxon>
        <taxon>Talaromyces sect. Bacilispori</taxon>
    </lineage>
</organism>
<dbReference type="EMBL" id="JAJTJA010000006">
    <property type="protein sequence ID" value="KAH8697997.1"/>
    <property type="molecule type" value="Genomic_DNA"/>
</dbReference>
<name>A0AAD4Q103_9EURO</name>
<dbReference type="InterPro" id="IPR036259">
    <property type="entry name" value="MFS_trans_sf"/>
</dbReference>
<evidence type="ECO:0000256" key="1">
    <source>
        <dbReference type="ARBA" id="ARBA00004141"/>
    </source>
</evidence>
<feature type="transmembrane region" description="Helical" evidence="10">
    <location>
        <begin position="222"/>
        <end position="243"/>
    </location>
</feature>
<evidence type="ECO:0000313" key="13">
    <source>
        <dbReference type="Proteomes" id="UP001201262"/>
    </source>
</evidence>
<dbReference type="RefSeq" id="XP_046072698.1">
    <property type="nucleotide sequence ID" value="XM_046221815.1"/>
</dbReference>
<comment type="subcellular location">
    <subcellularLocation>
        <location evidence="1">Membrane</location>
        <topology evidence="1">Multi-pass membrane protein</topology>
    </subcellularLocation>
</comment>
<evidence type="ECO:0000256" key="9">
    <source>
        <dbReference type="SAM" id="Coils"/>
    </source>
</evidence>
<keyword evidence="13" id="KW-1185">Reference proteome</keyword>
<evidence type="ECO:0000313" key="12">
    <source>
        <dbReference type="EMBL" id="KAH8697997.1"/>
    </source>
</evidence>
<keyword evidence="7" id="KW-0462">Maltose metabolism</keyword>
<dbReference type="AlphaFoldDB" id="A0AAD4Q103"/>
<keyword evidence="6 10" id="KW-0472">Membrane</keyword>
<keyword evidence="5 10" id="KW-1133">Transmembrane helix</keyword>
<feature type="transmembrane region" description="Helical" evidence="10">
    <location>
        <begin position="343"/>
        <end position="363"/>
    </location>
</feature>
<feature type="transmembrane region" description="Helical" evidence="10">
    <location>
        <begin position="126"/>
        <end position="144"/>
    </location>
</feature>
<evidence type="ECO:0000256" key="6">
    <source>
        <dbReference type="ARBA" id="ARBA00023136"/>
    </source>
</evidence>
<dbReference type="GO" id="GO:0005351">
    <property type="term" value="F:carbohydrate:proton symporter activity"/>
    <property type="evidence" value="ECO:0007669"/>
    <property type="project" value="TreeGrafter"/>
</dbReference>
<reference evidence="12" key="1">
    <citation type="submission" date="2021-12" db="EMBL/GenBank/DDBJ databases">
        <title>Convergent genome expansion in fungi linked to evolution of root-endophyte symbiosis.</title>
        <authorList>
            <consortium name="DOE Joint Genome Institute"/>
            <person name="Ke Y.-H."/>
            <person name="Bonito G."/>
            <person name="Liao H.-L."/>
            <person name="Looney B."/>
            <person name="Rojas-Flechas A."/>
            <person name="Nash J."/>
            <person name="Hameed K."/>
            <person name="Schadt C."/>
            <person name="Martin F."/>
            <person name="Crous P.W."/>
            <person name="Miettinen O."/>
            <person name="Magnuson J.K."/>
            <person name="Labbe J."/>
            <person name="Jacobson D."/>
            <person name="Doktycz M.J."/>
            <person name="Veneault-Fourrey C."/>
            <person name="Kuo A."/>
            <person name="Mondo S."/>
            <person name="Calhoun S."/>
            <person name="Riley R."/>
            <person name="Ohm R."/>
            <person name="LaButti K."/>
            <person name="Andreopoulos B."/>
            <person name="Pangilinan J."/>
            <person name="Nolan M."/>
            <person name="Tritt A."/>
            <person name="Clum A."/>
            <person name="Lipzen A."/>
            <person name="Daum C."/>
            <person name="Barry K."/>
            <person name="Grigoriev I.V."/>
            <person name="Vilgalys R."/>
        </authorList>
    </citation>
    <scope>NUCLEOTIDE SEQUENCE</scope>
    <source>
        <strain evidence="12">PMI_201</strain>
    </source>
</reference>
<keyword evidence="9" id="KW-0175">Coiled coil</keyword>